<dbReference type="InterPro" id="IPR009100">
    <property type="entry name" value="AcylCoA_DH/oxidase_NM_dom_sf"/>
</dbReference>
<proteinExistence type="inferred from homology"/>
<dbReference type="FunFam" id="2.40.110.10:FF:000003">
    <property type="entry name" value="Acyl-coenzyme A oxidase"/>
    <property type="match status" value="1"/>
</dbReference>
<accession>A0A261XSR7</accession>
<dbReference type="UniPathway" id="UPA00661"/>
<evidence type="ECO:0000256" key="10">
    <source>
        <dbReference type="ARBA" id="ARBA00022832"/>
    </source>
</evidence>
<dbReference type="SUPFAM" id="SSF56645">
    <property type="entry name" value="Acyl-CoA dehydrogenase NM domain-like"/>
    <property type="match status" value="1"/>
</dbReference>
<keyword evidence="14" id="KW-0496">Mitochondrion</keyword>
<reference evidence="21 22" key="1">
    <citation type="journal article" date="2017" name="Mycologia">
        <title>Bifiguratus adelaidae, gen. et sp. nov., a new member of Mucoromycotina in endophytic and soil-dwelling habitats.</title>
        <authorList>
            <person name="Torres-Cruz T.J."/>
            <person name="Billingsley Tobias T.L."/>
            <person name="Almatruk M."/>
            <person name="Hesse C."/>
            <person name="Kuske C.R."/>
            <person name="Desiro A."/>
            <person name="Benucci G.M."/>
            <person name="Bonito G."/>
            <person name="Stajich J.E."/>
            <person name="Dunlap C."/>
            <person name="Arnold A.E."/>
            <person name="Porras-Alfaro A."/>
        </authorList>
    </citation>
    <scope>NUCLEOTIDE SEQUENCE [LARGE SCALE GENOMIC DNA]</scope>
    <source>
        <strain evidence="21 22">AZ0501</strain>
    </source>
</reference>
<dbReference type="OrthoDB" id="538336at2759"/>
<dbReference type="GO" id="GO:0071949">
    <property type="term" value="F:FAD binding"/>
    <property type="evidence" value="ECO:0007669"/>
    <property type="project" value="InterPro"/>
</dbReference>
<evidence type="ECO:0000256" key="7">
    <source>
        <dbReference type="ARBA" id="ARBA00008860"/>
    </source>
</evidence>
<evidence type="ECO:0000256" key="8">
    <source>
        <dbReference type="ARBA" id="ARBA00022630"/>
    </source>
</evidence>
<keyword evidence="8" id="KW-0285">Flavoprotein</keyword>
<evidence type="ECO:0000256" key="9">
    <source>
        <dbReference type="ARBA" id="ARBA00022827"/>
    </source>
</evidence>
<keyword evidence="11" id="KW-0689">Ribosomal protein</keyword>
<dbReference type="InterPro" id="IPR012258">
    <property type="entry name" value="Acyl-CoA_oxidase"/>
</dbReference>
<evidence type="ECO:0000256" key="2">
    <source>
        <dbReference type="ARBA" id="ARBA00001974"/>
    </source>
</evidence>
<dbReference type="PANTHER" id="PTHR10909">
    <property type="entry name" value="ELECTRON TRANSPORT OXIDOREDUCTASE"/>
    <property type="match status" value="1"/>
</dbReference>
<dbReference type="InterPro" id="IPR002655">
    <property type="entry name" value="Acyl-CoA_oxidase_C"/>
</dbReference>
<dbReference type="GO" id="GO:1990904">
    <property type="term" value="C:ribonucleoprotein complex"/>
    <property type="evidence" value="ECO:0007669"/>
    <property type="project" value="UniProtKB-KW"/>
</dbReference>
<dbReference type="InterPro" id="IPR018305">
    <property type="entry name" value="Ribosomal_m50"/>
</dbReference>
<dbReference type="InterPro" id="IPR055060">
    <property type="entry name" value="ACOX_C_alpha1"/>
</dbReference>
<evidence type="ECO:0000313" key="22">
    <source>
        <dbReference type="Proteomes" id="UP000242875"/>
    </source>
</evidence>
<feature type="domain" description="Acyl-CoA oxidase/dehydrogenase middle" evidence="19">
    <location>
        <begin position="21"/>
        <end position="131"/>
    </location>
</feature>
<keyword evidence="10" id="KW-0276">Fatty acid metabolism</keyword>
<organism evidence="21 22">
    <name type="scientific">Bifiguratus adelaidae</name>
    <dbReference type="NCBI Taxonomy" id="1938954"/>
    <lineage>
        <taxon>Eukaryota</taxon>
        <taxon>Fungi</taxon>
        <taxon>Fungi incertae sedis</taxon>
        <taxon>Mucoromycota</taxon>
        <taxon>Mucoromycotina</taxon>
        <taxon>Endogonomycetes</taxon>
        <taxon>Endogonales</taxon>
        <taxon>Endogonales incertae sedis</taxon>
        <taxon>Bifiguratus</taxon>
    </lineage>
</organism>
<comment type="caution">
    <text evidence="21">The sequence shown here is derived from an EMBL/GenBank/DDBJ whole genome shotgun (WGS) entry which is preliminary data.</text>
</comment>
<evidence type="ECO:0000259" key="19">
    <source>
        <dbReference type="Pfam" id="PF02770"/>
    </source>
</evidence>
<comment type="pathway">
    <text evidence="5">Lipid metabolism; peroxisomal fatty acid beta-oxidation.</text>
</comment>
<dbReference type="PANTHER" id="PTHR10909:SF250">
    <property type="entry name" value="PEROXISOMAL ACYL-COENZYME A OXIDASE 1"/>
    <property type="match status" value="1"/>
</dbReference>
<dbReference type="AlphaFoldDB" id="A0A261XSR7"/>
<protein>
    <recommendedName>
        <fullName evidence="17">Large ribosomal subunit protein mL50</fullName>
    </recommendedName>
</protein>
<keyword evidence="13" id="KW-0443">Lipid metabolism</keyword>
<dbReference type="GO" id="GO:0055088">
    <property type="term" value="P:lipid homeostasis"/>
    <property type="evidence" value="ECO:0007669"/>
    <property type="project" value="TreeGrafter"/>
</dbReference>
<dbReference type="Gene3D" id="2.40.110.10">
    <property type="entry name" value="Butyryl-CoA Dehydrogenase, subunit A, domain 2"/>
    <property type="match status" value="1"/>
</dbReference>
<evidence type="ECO:0000256" key="6">
    <source>
        <dbReference type="ARBA" id="ARBA00006288"/>
    </source>
</evidence>
<evidence type="ECO:0000256" key="16">
    <source>
        <dbReference type="ARBA" id="ARBA00023274"/>
    </source>
</evidence>
<dbReference type="GO" id="GO:0005840">
    <property type="term" value="C:ribosome"/>
    <property type="evidence" value="ECO:0007669"/>
    <property type="project" value="UniProtKB-KW"/>
</dbReference>
<dbReference type="EMBL" id="MVBO01000396">
    <property type="protein sequence ID" value="OZJ01406.1"/>
    <property type="molecule type" value="Genomic_DNA"/>
</dbReference>
<keyword evidence="16" id="KW-0687">Ribonucleoprotein</keyword>
<dbReference type="GO" id="GO:0005739">
    <property type="term" value="C:mitochondrion"/>
    <property type="evidence" value="ECO:0007669"/>
    <property type="project" value="UniProtKB-SubCell"/>
</dbReference>
<comment type="similarity">
    <text evidence="6">Belongs to the acyl-CoA oxidase family.</text>
</comment>
<dbReference type="Pfam" id="PF22924">
    <property type="entry name" value="ACOX_C_alpha1"/>
    <property type="match status" value="1"/>
</dbReference>
<dbReference type="Pfam" id="PF01756">
    <property type="entry name" value="ACOX"/>
    <property type="match status" value="1"/>
</dbReference>
<evidence type="ECO:0000256" key="17">
    <source>
        <dbReference type="ARBA" id="ARBA00035183"/>
    </source>
</evidence>
<comment type="cofactor">
    <cofactor evidence="2">
        <name>FAD</name>
        <dbReference type="ChEBI" id="CHEBI:57692"/>
    </cofactor>
</comment>
<dbReference type="Gene3D" id="1.20.140.10">
    <property type="entry name" value="Butyryl-CoA Dehydrogenase, subunit A, domain 3"/>
    <property type="match status" value="2"/>
</dbReference>
<evidence type="ECO:0000256" key="3">
    <source>
        <dbReference type="ARBA" id="ARBA00004173"/>
    </source>
</evidence>
<comment type="catalytic activity">
    <reaction evidence="1">
        <text>a 2,3-saturated acyl-CoA + O2 = a (2E)-enoyl-CoA + H2O2</text>
        <dbReference type="Rhea" id="RHEA:38959"/>
        <dbReference type="ChEBI" id="CHEBI:15379"/>
        <dbReference type="ChEBI" id="CHEBI:16240"/>
        <dbReference type="ChEBI" id="CHEBI:58856"/>
        <dbReference type="ChEBI" id="CHEBI:65111"/>
        <dbReference type="EC" id="1.3.3.6"/>
    </reaction>
</comment>
<keyword evidence="22" id="KW-1185">Reference proteome</keyword>
<evidence type="ECO:0000256" key="13">
    <source>
        <dbReference type="ARBA" id="ARBA00023098"/>
    </source>
</evidence>
<dbReference type="GO" id="GO:0005777">
    <property type="term" value="C:peroxisome"/>
    <property type="evidence" value="ECO:0007669"/>
    <property type="project" value="UniProtKB-SubCell"/>
</dbReference>
<keyword evidence="12" id="KW-0560">Oxidoreductase</keyword>
<evidence type="ECO:0000256" key="11">
    <source>
        <dbReference type="ARBA" id="ARBA00022980"/>
    </source>
</evidence>
<dbReference type="GO" id="GO:0005504">
    <property type="term" value="F:fatty acid binding"/>
    <property type="evidence" value="ECO:0007669"/>
    <property type="project" value="TreeGrafter"/>
</dbReference>
<dbReference type="GO" id="GO:0033540">
    <property type="term" value="P:fatty acid beta-oxidation using acyl-CoA oxidase"/>
    <property type="evidence" value="ECO:0007669"/>
    <property type="project" value="UniProtKB-UniPathway"/>
</dbReference>
<keyword evidence="9" id="KW-0274">FAD</keyword>
<dbReference type="FunFam" id="1.20.140.10:FF:000005">
    <property type="entry name" value="Acyl-coenzyme A oxidase"/>
    <property type="match status" value="1"/>
</dbReference>
<evidence type="ECO:0000256" key="1">
    <source>
        <dbReference type="ARBA" id="ARBA00001201"/>
    </source>
</evidence>
<dbReference type="Pfam" id="PF10501">
    <property type="entry name" value="Ribosomal_L50"/>
    <property type="match status" value="1"/>
</dbReference>
<gene>
    <name evidence="21" type="ORF">BZG36_05723</name>
</gene>
<dbReference type="Proteomes" id="UP000242875">
    <property type="component" value="Unassembled WGS sequence"/>
</dbReference>
<dbReference type="FunFam" id="1.20.140.10:FF:000013">
    <property type="entry name" value="Acyl-coenzyme A oxidase"/>
    <property type="match status" value="1"/>
</dbReference>
<sequence>MTDEQKKKYLEPALRYEIIGCYAQTELGHGSNVQGLETTCTYHPESGEFELNSPTLTSSKWWIGGLGKAANHAIVMARLITNGKDYGPHPFIVQIRSLKDHTPLPGVTVGDIGPKLGYNTTDNGFLMFDHVRIPHFNMLAKYSKVDKKTGEYIRPPNAKLSYGTMVFIRANLVMGVRYALARATTIAIRYSAIRSQFVDAANPKKFNGKTVETPVIDYTMQQYRLFPHLAAAYACFFTGRSMMDLYHRNMKNMASGDFSLLADTHATSSGLKSLTTTMAAEAIEDCRRACGGHGYSLFSGLGSFYLDFLPNVTWEGDNYILTQQTARYLFKTFRNLASGKTNRNKETNFTISYLSTYLENPKKTCPITNGEQFLNPELILSSLGHRSAYLIAESVDLIDNKQRSWNSMLVNISRISRAHCQYVLVSNFWTALQSDERLRKNKPLYEAVRDLALLFSLNTLEKELADFLASGYITPAQAPLIKEQVIACLDRIRPNAVALVDAFSLPDYLLNSALGRYDGKVYEAMTSMAEREPLNSTLVVKGYEEHIRPLTPESTIEPTEKKDDRRINLADVDELRVGQYDDEIPSWRATTQETDPTVIRKMIETILSDLTSTESSNLSTDSVLSDPTLKFNLLKRAIKELGKEIPSHKLGQLTTVDEVIAYFTETETPPLRVRDLFEQEGAFPPNVRFEEKH</sequence>
<dbReference type="InterPro" id="IPR006091">
    <property type="entry name" value="Acyl-CoA_Oxase/DH_mid-dom"/>
</dbReference>
<name>A0A261XSR7_9FUNG</name>
<evidence type="ECO:0000256" key="15">
    <source>
        <dbReference type="ARBA" id="ARBA00023140"/>
    </source>
</evidence>
<feature type="domain" description="Acyl-CoA oxidase C-terminal" evidence="18">
    <location>
        <begin position="375"/>
        <end position="550"/>
    </location>
</feature>
<evidence type="ECO:0000256" key="12">
    <source>
        <dbReference type="ARBA" id="ARBA00023002"/>
    </source>
</evidence>
<evidence type="ECO:0000256" key="5">
    <source>
        <dbReference type="ARBA" id="ARBA00004846"/>
    </source>
</evidence>
<feature type="domain" description="Acyl-CoA oxidase C-alpha1" evidence="20">
    <location>
        <begin position="162"/>
        <end position="329"/>
    </location>
</feature>
<evidence type="ECO:0000313" key="21">
    <source>
        <dbReference type="EMBL" id="OZJ01406.1"/>
    </source>
</evidence>
<dbReference type="InterPro" id="IPR046373">
    <property type="entry name" value="Acyl-CoA_Oxase/DH_mid-dom_sf"/>
</dbReference>
<dbReference type="SUPFAM" id="SSF47203">
    <property type="entry name" value="Acyl-CoA dehydrogenase C-terminal domain-like"/>
    <property type="match status" value="2"/>
</dbReference>
<evidence type="ECO:0000259" key="20">
    <source>
        <dbReference type="Pfam" id="PF22924"/>
    </source>
</evidence>
<comment type="subcellular location">
    <subcellularLocation>
        <location evidence="3">Mitochondrion</location>
    </subcellularLocation>
    <subcellularLocation>
        <location evidence="4">Peroxisome</location>
    </subcellularLocation>
</comment>
<keyword evidence="15" id="KW-0576">Peroxisome</keyword>
<dbReference type="GO" id="GO:0003997">
    <property type="term" value="F:acyl-CoA oxidase activity"/>
    <property type="evidence" value="ECO:0007669"/>
    <property type="project" value="UniProtKB-EC"/>
</dbReference>
<evidence type="ECO:0000256" key="4">
    <source>
        <dbReference type="ARBA" id="ARBA00004275"/>
    </source>
</evidence>
<evidence type="ECO:0000259" key="18">
    <source>
        <dbReference type="Pfam" id="PF01756"/>
    </source>
</evidence>
<evidence type="ECO:0000256" key="14">
    <source>
        <dbReference type="ARBA" id="ARBA00023128"/>
    </source>
</evidence>
<dbReference type="Pfam" id="PF02770">
    <property type="entry name" value="Acyl-CoA_dh_M"/>
    <property type="match status" value="1"/>
</dbReference>
<dbReference type="InterPro" id="IPR036250">
    <property type="entry name" value="AcylCo_DH-like_C"/>
</dbReference>
<comment type="similarity">
    <text evidence="7">Belongs to the mitochondrion-specific ribosomal protein mL50 family.</text>
</comment>